<name>A0A9J6C6H3_POLVA</name>
<dbReference type="PROSITE" id="PS50181">
    <property type="entry name" value="FBOX"/>
    <property type="match status" value="1"/>
</dbReference>
<dbReference type="Proteomes" id="UP001107558">
    <property type="component" value="Chromosome 2"/>
</dbReference>
<dbReference type="OrthoDB" id="10452601at2759"/>
<keyword evidence="3" id="KW-1185">Reference proteome</keyword>
<dbReference type="CDD" id="cd09917">
    <property type="entry name" value="F-box_SF"/>
    <property type="match status" value="1"/>
</dbReference>
<evidence type="ECO:0000313" key="3">
    <source>
        <dbReference type="Proteomes" id="UP001107558"/>
    </source>
</evidence>
<evidence type="ECO:0000259" key="1">
    <source>
        <dbReference type="PROSITE" id="PS50181"/>
    </source>
</evidence>
<dbReference type="SMART" id="SM00256">
    <property type="entry name" value="FBOX"/>
    <property type="match status" value="1"/>
</dbReference>
<reference evidence="2" key="1">
    <citation type="submission" date="2021-03" db="EMBL/GenBank/DDBJ databases">
        <title>Chromosome level genome of the anhydrobiotic midge Polypedilum vanderplanki.</title>
        <authorList>
            <person name="Yoshida Y."/>
            <person name="Kikawada T."/>
            <person name="Gusev O."/>
        </authorList>
    </citation>
    <scope>NUCLEOTIDE SEQUENCE</scope>
    <source>
        <strain evidence="2">NIAS01</strain>
        <tissue evidence="2">Whole body or cell culture</tissue>
    </source>
</reference>
<dbReference type="InterPro" id="IPR001810">
    <property type="entry name" value="F-box_dom"/>
</dbReference>
<dbReference type="Gene3D" id="3.80.10.10">
    <property type="entry name" value="Ribonuclease Inhibitor"/>
    <property type="match status" value="2"/>
</dbReference>
<evidence type="ECO:0000313" key="2">
    <source>
        <dbReference type="EMBL" id="KAG5677448.1"/>
    </source>
</evidence>
<accession>A0A9J6C6H3</accession>
<feature type="domain" description="F-box" evidence="1">
    <location>
        <begin position="1"/>
        <end position="44"/>
    </location>
</feature>
<dbReference type="EMBL" id="JADBJN010000002">
    <property type="protein sequence ID" value="KAG5677448.1"/>
    <property type="molecule type" value="Genomic_DNA"/>
</dbReference>
<dbReference type="SUPFAM" id="SSF52047">
    <property type="entry name" value="RNI-like"/>
    <property type="match status" value="1"/>
</dbReference>
<organism evidence="2 3">
    <name type="scientific">Polypedilum vanderplanki</name>
    <name type="common">Sleeping chironomid midge</name>
    <dbReference type="NCBI Taxonomy" id="319348"/>
    <lineage>
        <taxon>Eukaryota</taxon>
        <taxon>Metazoa</taxon>
        <taxon>Ecdysozoa</taxon>
        <taxon>Arthropoda</taxon>
        <taxon>Hexapoda</taxon>
        <taxon>Insecta</taxon>
        <taxon>Pterygota</taxon>
        <taxon>Neoptera</taxon>
        <taxon>Endopterygota</taxon>
        <taxon>Diptera</taxon>
        <taxon>Nematocera</taxon>
        <taxon>Chironomoidea</taxon>
        <taxon>Chironomidae</taxon>
        <taxon>Chironominae</taxon>
        <taxon>Polypedilum</taxon>
        <taxon>Polypedilum</taxon>
    </lineage>
</organism>
<dbReference type="Pfam" id="PF12937">
    <property type="entry name" value="F-box-like"/>
    <property type="match status" value="1"/>
</dbReference>
<dbReference type="InterPro" id="IPR036047">
    <property type="entry name" value="F-box-like_dom_sf"/>
</dbReference>
<dbReference type="AlphaFoldDB" id="A0A9J6C6H3"/>
<dbReference type="InterPro" id="IPR032675">
    <property type="entry name" value="LRR_dom_sf"/>
</dbReference>
<sequence>MEKLPVEILCHIFNQLPQKHIIKLTTVSKLFNEIIESNNLIKGLKVDTQTPLTLKSPKRKFSKVFIRDNNTENFIKALQATGDSIEEVTIEHHRTTLNSIVTILNLLPNAKKITFRYINLEDEDEFVDAVVKPLNDITLEFYETDPTIFKILHQVSVKKLVVRNYGDSPYYNFINFYPFITLQKHLISFYFGGIFESNLMSSRFPDVEFRLKEFSIYNSDLEEYVHLETFLANHVDTLEKLSIKDVHGWDPSNVINKCKKLKSLELEAIETNEITEEITSLEELSITMPNSGIDKFPNVRKLYIEGATVESNRIFSANMKKVEDLTIRFGKVNGCYFEKVKKLSLINTDEIENDVFIIHNKIEELALINYFHLNDEQLEAIVSNLNNLKVFKIHTMCKLTANSFQIMRKYCKNLRVLDMKTWSQQFNINDWKCLFDINGIEIYTENFNF</sequence>
<comment type="caution">
    <text evidence="2">The sequence shown here is derived from an EMBL/GenBank/DDBJ whole genome shotgun (WGS) entry which is preliminary data.</text>
</comment>
<proteinExistence type="predicted"/>
<protein>
    <recommendedName>
        <fullName evidence="1">F-box domain-containing protein</fullName>
    </recommendedName>
</protein>
<dbReference type="SUPFAM" id="SSF81383">
    <property type="entry name" value="F-box domain"/>
    <property type="match status" value="1"/>
</dbReference>
<gene>
    <name evidence="2" type="ORF">PVAND_007206</name>
</gene>